<gene>
    <name evidence="1" type="ORF">P879_09774</name>
</gene>
<reference evidence="1 2" key="1">
    <citation type="submission" date="2019-07" db="EMBL/GenBank/DDBJ databases">
        <title>Annotation for the trematode Paragonimus westermani.</title>
        <authorList>
            <person name="Choi Y.-J."/>
        </authorList>
    </citation>
    <scope>NUCLEOTIDE SEQUENCE [LARGE SCALE GENOMIC DNA]</scope>
    <source>
        <strain evidence="1">180907_Pwestermani</strain>
    </source>
</reference>
<accession>A0A8T0DFT5</accession>
<dbReference type="Proteomes" id="UP000699462">
    <property type="component" value="Unassembled WGS sequence"/>
</dbReference>
<evidence type="ECO:0000313" key="1">
    <source>
        <dbReference type="EMBL" id="KAF8565651.1"/>
    </source>
</evidence>
<protein>
    <submittedName>
        <fullName evidence="1">Uncharacterized protein</fullName>
    </submittedName>
</protein>
<sequence>MGKFREHVHNKLCSCRTVNCPINFPCLRIFCNTLHGRRQ</sequence>
<organism evidence="1 2">
    <name type="scientific">Paragonimus westermani</name>
    <dbReference type="NCBI Taxonomy" id="34504"/>
    <lineage>
        <taxon>Eukaryota</taxon>
        <taxon>Metazoa</taxon>
        <taxon>Spiralia</taxon>
        <taxon>Lophotrochozoa</taxon>
        <taxon>Platyhelminthes</taxon>
        <taxon>Trematoda</taxon>
        <taxon>Digenea</taxon>
        <taxon>Plagiorchiida</taxon>
        <taxon>Troglotremata</taxon>
        <taxon>Troglotrematidae</taxon>
        <taxon>Paragonimus</taxon>
    </lineage>
</organism>
<keyword evidence="2" id="KW-1185">Reference proteome</keyword>
<dbReference type="AlphaFoldDB" id="A0A8T0DFT5"/>
<evidence type="ECO:0000313" key="2">
    <source>
        <dbReference type="Proteomes" id="UP000699462"/>
    </source>
</evidence>
<comment type="caution">
    <text evidence="1">The sequence shown here is derived from an EMBL/GenBank/DDBJ whole genome shotgun (WGS) entry which is preliminary data.</text>
</comment>
<name>A0A8T0DFT5_9TREM</name>
<dbReference type="EMBL" id="JTDF01006361">
    <property type="protein sequence ID" value="KAF8565651.1"/>
    <property type="molecule type" value="Genomic_DNA"/>
</dbReference>
<proteinExistence type="predicted"/>